<dbReference type="AlphaFoldDB" id="A0A0X3NVB5"/>
<sequence>MRLNCCQKRFLLQLNNLSNFITKRYWYIFELFVMNYLKADIRQLTYRYLAPKFYYCEIWAFKHRFLIEVRVNDCTLHRIHLLSDIIYCAIVDTNKRMQIMACCSLHQKCSLYWKSCATTVKLDPMRRSQNEGFGDECSFTVGIES</sequence>
<proteinExistence type="predicted"/>
<reference evidence="1" key="1">
    <citation type="submission" date="2016-01" db="EMBL/GenBank/DDBJ databases">
        <title>Reference transcriptome for the parasite Schistocephalus solidus: insights into the molecular evolution of parasitism.</title>
        <authorList>
            <person name="Hebert F.O."/>
            <person name="Grambauer S."/>
            <person name="Barber I."/>
            <person name="Landry C.R."/>
            <person name="Aubin-Horth N."/>
        </authorList>
    </citation>
    <scope>NUCLEOTIDE SEQUENCE</scope>
</reference>
<organism evidence="1">
    <name type="scientific">Schistocephalus solidus</name>
    <name type="common">Tapeworm</name>
    <dbReference type="NCBI Taxonomy" id="70667"/>
    <lineage>
        <taxon>Eukaryota</taxon>
        <taxon>Metazoa</taxon>
        <taxon>Spiralia</taxon>
        <taxon>Lophotrochozoa</taxon>
        <taxon>Platyhelminthes</taxon>
        <taxon>Cestoda</taxon>
        <taxon>Eucestoda</taxon>
        <taxon>Diphyllobothriidea</taxon>
        <taxon>Diphyllobothriidae</taxon>
        <taxon>Schistocephalus</taxon>
    </lineage>
</organism>
<name>A0A0X3NVB5_SCHSO</name>
<protein>
    <submittedName>
        <fullName evidence="1">Chymotrypsin-like elastase family member 1</fullName>
    </submittedName>
</protein>
<evidence type="ECO:0000313" key="1">
    <source>
        <dbReference type="EMBL" id="JAP41447.1"/>
    </source>
</evidence>
<gene>
    <name evidence="1" type="primary">CELA1</name>
    <name evidence="1" type="ORF">TR127353</name>
</gene>
<dbReference type="EMBL" id="GEEE01021778">
    <property type="protein sequence ID" value="JAP41447.1"/>
    <property type="molecule type" value="Transcribed_RNA"/>
</dbReference>
<accession>A0A0X3NVB5</accession>